<gene>
    <name evidence="1" type="ORF">HAX54_010187</name>
</gene>
<evidence type="ECO:0000313" key="1">
    <source>
        <dbReference type="EMBL" id="MCD7470387.1"/>
    </source>
</evidence>
<protein>
    <submittedName>
        <fullName evidence="1">Uncharacterized protein</fullName>
    </submittedName>
</protein>
<dbReference type="EMBL" id="JACEIK010001557">
    <property type="protein sequence ID" value="MCD7470387.1"/>
    <property type="molecule type" value="Genomic_DNA"/>
</dbReference>
<evidence type="ECO:0000313" key="2">
    <source>
        <dbReference type="Proteomes" id="UP000823775"/>
    </source>
</evidence>
<dbReference type="Proteomes" id="UP000823775">
    <property type="component" value="Unassembled WGS sequence"/>
</dbReference>
<organism evidence="1 2">
    <name type="scientific">Datura stramonium</name>
    <name type="common">Jimsonweed</name>
    <name type="synonym">Common thornapple</name>
    <dbReference type="NCBI Taxonomy" id="4076"/>
    <lineage>
        <taxon>Eukaryota</taxon>
        <taxon>Viridiplantae</taxon>
        <taxon>Streptophyta</taxon>
        <taxon>Embryophyta</taxon>
        <taxon>Tracheophyta</taxon>
        <taxon>Spermatophyta</taxon>
        <taxon>Magnoliopsida</taxon>
        <taxon>eudicotyledons</taxon>
        <taxon>Gunneridae</taxon>
        <taxon>Pentapetalae</taxon>
        <taxon>asterids</taxon>
        <taxon>lamiids</taxon>
        <taxon>Solanales</taxon>
        <taxon>Solanaceae</taxon>
        <taxon>Solanoideae</taxon>
        <taxon>Datureae</taxon>
        <taxon>Datura</taxon>
    </lineage>
</organism>
<name>A0ABS8TIP6_DATST</name>
<proteinExistence type="predicted"/>
<reference evidence="1 2" key="1">
    <citation type="journal article" date="2021" name="BMC Genomics">
        <title>Datura genome reveals duplications of psychoactive alkaloid biosynthetic genes and high mutation rate following tissue culture.</title>
        <authorList>
            <person name="Rajewski A."/>
            <person name="Carter-House D."/>
            <person name="Stajich J."/>
            <person name="Litt A."/>
        </authorList>
    </citation>
    <scope>NUCLEOTIDE SEQUENCE [LARGE SCALE GENOMIC DNA]</scope>
    <source>
        <strain evidence="1">AR-01</strain>
    </source>
</reference>
<comment type="caution">
    <text evidence="1">The sequence shown here is derived from an EMBL/GenBank/DDBJ whole genome shotgun (WGS) entry which is preliminary data.</text>
</comment>
<keyword evidence="2" id="KW-1185">Reference proteome</keyword>
<sequence length="193" mass="21612">MNADAENETVDLISIQQTKCVVNDQEMHLPQPSLGSPKFHIAHSELAQMLMQQHVPSLVGSVPILKPLMNTINNSAYEVATQFTESLGEKQGDSGQQLISMGNDQNLDIMVISTPVHSTNNFDTKSGQKKWHECEELDRRDGGGGAGYISFNVQQDNKLSPVAQHLCLVMPWKFYHQPRDSLWFKLVLQILIL</sequence>
<accession>A0ABS8TIP6</accession>